<dbReference type="AlphaFoldDB" id="M2U569"/>
<dbReference type="InterPro" id="IPR007379">
    <property type="entry name" value="Tim44-like_dom"/>
</dbReference>
<comment type="caution">
    <text evidence="6">The sequence shown here is derived from an EMBL/GenBank/DDBJ whole genome shotgun (WGS) entry which is preliminary data.</text>
</comment>
<evidence type="ECO:0000256" key="4">
    <source>
        <dbReference type="ARBA" id="ARBA00023136"/>
    </source>
</evidence>
<sequence length="217" mass="23025">MVEIVVLALLAGFIALRLISVLGRHDESSEPQAPPLPRSAARPAAVAARGAEPAARAPVAIPDDINESARRGLQQIAEADQNFAPAEFLEGATAAYRMVLEAFWSGDREALRELVSDDIAEDFGAAIDAREADGLTYENSLVGVEKAEIMSAGLRGQMAEVTVRFDADLVAVTRDGDGNVVAGSESDAVQTHDIWTFSRHIGSDDPAWLLIETDSAG</sequence>
<keyword evidence="4" id="KW-0472">Membrane</keyword>
<organism evidence="6 7">
    <name type="scientific">Pacificimonas flava</name>
    <dbReference type="NCBI Taxonomy" id="1234595"/>
    <lineage>
        <taxon>Bacteria</taxon>
        <taxon>Pseudomonadati</taxon>
        <taxon>Pseudomonadota</taxon>
        <taxon>Alphaproteobacteria</taxon>
        <taxon>Sphingomonadales</taxon>
        <taxon>Sphingosinicellaceae</taxon>
        <taxon>Pacificimonas</taxon>
    </lineage>
</organism>
<dbReference type="InterPro" id="IPR032710">
    <property type="entry name" value="NTF2-like_dom_sf"/>
</dbReference>
<dbReference type="PIRSF" id="PIRSF031890">
    <property type="entry name" value="UCP031890_transporter_Tim44"/>
    <property type="match status" value="1"/>
</dbReference>
<name>M2U569_9SPHN</name>
<dbReference type="RefSeq" id="WP_008600634.1">
    <property type="nucleotide sequence ID" value="NZ_AMRV01000003.1"/>
</dbReference>
<dbReference type="PANTHER" id="PTHR10721">
    <property type="entry name" value="MITOCHONDRIAL IMPORT INNER MEMBRANE TRANSLOCASE SUBUNIT TIM44"/>
    <property type="match status" value="1"/>
</dbReference>
<evidence type="ECO:0000256" key="3">
    <source>
        <dbReference type="ARBA" id="ARBA00022946"/>
    </source>
</evidence>
<dbReference type="GO" id="GO:0051087">
    <property type="term" value="F:protein-folding chaperone binding"/>
    <property type="evidence" value="ECO:0007669"/>
    <property type="project" value="TreeGrafter"/>
</dbReference>
<evidence type="ECO:0000313" key="6">
    <source>
        <dbReference type="EMBL" id="EMD83143.1"/>
    </source>
</evidence>
<evidence type="ECO:0000256" key="2">
    <source>
        <dbReference type="ARBA" id="ARBA00009597"/>
    </source>
</evidence>
<dbReference type="PANTHER" id="PTHR10721:SF1">
    <property type="entry name" value="MITOCHONDRIAL IMPORT INNER MEMBRANE TRANSLOCASE SUBUNIT TIM44"/>
    <property type="match status" value="1"/>
</dbReference>
<dbReference type="GO" id="GO:0030150">
    <property type="term" value="P:protein import into mitochondrial matrix"/>
    <property type="evidence" value="ECO:0007669"/>
    <property type="project" value="TreeGrafter"/>
</dbReference>
<dbReference type="SMART" id="SM00978">
    <property type="entry name" value="Tim44"/>
    <property type="match status" value="1"/>
</dbReference>
<dbReference type="EMBL" id="AMRV01000003">
    <property type="protein sequence ID" value="EMD83143.1"/>
    <property type="molecule type" value="Genomic_DNA"/>
</dbReference>
<dbReference type="SUPFAM" id="SSF54427">
    <property type="entry name" value="NTF2-like"/>
    <property type="match status" value="1"/>
</dbReference>
<gene>
    <name evidence="6" type="ORF">C725_1044</name>
</gene>
<evidence type="ECO:0000256" key="1">
    <source>
        <dbReference type="ARBA" id="ARBA00004370"/>
    </source>
</evidence>
<evidence type="ECO:0000259" key="5">
    <source>
        <dbReference type="SMART" id="SM00978"/>
    </source>
</evidence>
<keyword evidence="7" id="KW-1185">Reference proteome</keyword>
<dbReference type="InterPro" id="IPR016985">
    <property type="entry name" value="UCP031890_Tim44-rel"/>
</dbReference>
<dbReference type="Pfam" id="PF04280">
    <property type="entry name" value="Tim44"/>
    <property type="match status" value="1"/>
</dbReference>
<comment type="subcellular location">
    <subcellularLocation>
        <location evidence="1">Membrane</location>
    </subcellularLocation>
</comment>
<dbReference type="Gene3D" id="3.10.450.240">
    <property type="match status" value="1"/>
</dbReference>
<dbReference type="InterPro" id="IPR039544">
    <property type="entry name" value="Tim44-like"/>
</dbReference>
<protein>
    <submittedName>
        <fullName evidence="6">Transporter</fullName>
    </submittedName>
</protein>
<dbReference type="GO" id="GO:0016020">
    <property type="term" value="C:membrane"/>
    <property type="evidence" value="ECO:0007669"/>
    <property type="project" value="UniProtKB-SubCell"/>
</dbReference>
<reference evidence="6 7" key="1">
    <citation type="journal article" date="2013" name="Genome Announc.">
        <title>Draft Genome Sequence of Strain JLT2015T, Belonging to the Family Sphingomonadaceae of the Alphaproteobacteria.</title>
        <authorList>
            <person name="Tang K."/>
            <person name="Liu K."/>
            <person name="Li S."/>
            <person name="Jiao N."/>
        </authorList>
    </citation>
    <scope>NUCLEOTIDE SEQUENCE [LARGE SCALE GENOMIC DNA]</scope>
    <source>
        <strain evidence="6 7">JLT2015</strain>
    </source>
</reference>
<comment type="similarity">
    <text evidence="2">Belongs to the Tim44 family.</text>
</comment>
<dbReference type="OrthoDB" id="9798618at2"/>
<evidence type="ECO:0000313" key="7">
    <source>
        <dbReference type="Proteomes" id="UP000011717"/>
    </source>
</evidence>
<dbReference type="Proteomes" id="UP000011717">
    <property type="component" value="Unassembled WGS sequence"/>
</dbReference>
<keyword evidence="3" id="KW-0809">Transit peptide</keyword>
<proteinExistence type="inferred from homology"/>
<accession>M2U569</accession>
<dbReference type="NCBIfam" id="NF033779">
    <property type="entry name" value="Tim44_TimA_adap"/>
    <property type="match status" value="1"/>
</dbReference>
<feature type="domain" description="Tim44-like" evidence="5">
    <location>
        <begin position="69"/>
        <end position="215"/>
    </location>
</feature>